<evidence type="ECO:0000313" key="9">
    <source>
        <dbReference type="EMBL" id="GEN89475.1"/>
    </source>
</evidence>
<dbReference type="Pfam" id="PF03180">
    <property type="entry name" value="Lipoprotein_9"/>
    <property type="match status" value="1"/>
</dbReference>
<dbReference type="Gene3D" id="3.40.190.10">
    <property type="entry name" value="Periplasmic binding protein-like II"/>
    <property type="match status" value="2"/>
</dbReference>
<evidence type="ECO:0000256" key="2">
    <source>
        <dbReference type="ARBA" id="ARBA00022729"/>
    </source>
</evidence>
<protein>
    <recommendedName>
        <fullName evidence="6">Lipoprotein</fullName>
    </recommendedName>
</protein>
<keyword evidence="2 8" id="KW-0732">Signal</keyword>
<dbReference type="PIRSF" id="PIRSF002854">
    <property type="entry name" value="MetQ"/>
    <property type="match status" value="1"/>
</dbReference>
<dbReference type="AlphaFoldDB" id="A0A511ZPU3"/>
<sequence>MKKLALLFVILLSGILAACGNNAENAEALSEDKLVVGVTAGPQEQILEAAAEVAVEDGLEIEIKVFSDYVLPNTTLAEGDLDANSYQHKPFLDEFNEDHDTDLVPVGETILNPMGVYSETYDNIDDLPQGATFGLPNDPSNGSRSLFILEEAGLITLDEENKETASIHDVVDNPLELEFVELDAAQIPNQLSEVDAAAINTNFALGAGISPKDDAILLESTNSPYVNYIVVRAENQDDPVVETLVNAYQSDKVKAFIEEEFEGSIIPGWED</sequence>
<evidence type="ECO:0000256" key="5">
    <source>
        <dbReference type="ARBA" id="ARBA00023288"/>
    </source>
</evidence>
<keyword evidence="10" id="KW-1185">Reference proteome</keyword>
<proteinExistence type="inferred from homology"/>
<dbReference type="PANTHER" id="PTHR30429">
    <property type="entry name" value="D-METHIONINE-BINDING LIPOPROTEIN METQ"/>
    <property type="match status" value="1"/>
</dbReference>
<accession>A0A511ZPU3</accession>
<feature type="lipid moiety-binding region" description="S-diacylglycerol cysteine" evidence="7">
    <location>
        <position position="19"/>
    </location>
</feature>
<dbReference type="GO" id="GO:0016020">
    <property type="term" value="C:membrane"/>
    <property type="evidence" value="ECO:0007669"/>
    <property type="project" value="UniProtKB-SubCell"/>
</dbReference>
<evidence type="ECO:0000256" key="6">
    <source>
        <dbReference type="PIRNR" id="PIRNR002854"/>
    </source>
</evidence>
<evidence type="ECO:0000313" key="10">
    <source>
        <dbReference type="Proteomes" id="UP000321558"/>
    </source>
</evidence>
<keyword evidence="3" id="KW-0472">Membrane</keyword>
<evidence type="ECO:0000256" key="4">
    <source>
        <dbReference type="ARBA" id="ARBA00023139"/>
    </source>
</evidence>
<feature type="signal peptide" evidence="8">
    <location>
        <begin position="1"/>
        <end position="18"/>
    </location>
</feature>
<dbReference type="SUPFAM" id="SSF53850">
    <property type="entry name" value="Periplasmic binding protein-like II"/>
    <property type="match status" value="1"/>
</dbReference>
<evidence type="ECO:0000256" key="8">
    <source>
        <dbReference type="SAM" id="SignalP"/>
    </source>
</evidence>
<dbReference type="InterPro" id="IPR004872">
    <property type="entry name" value="Lipoprotein_NlpA"/>
</dbReference>
<comment type="subcellular location">
    <subcellularLocation>
        <location evidence="1">Membrane</location>
        <topology evidence="1">Lipid-anchor</topology>
    </subcellularLocation>
</comment>
<dbReference type="STRING" id="582851.GCA_900162665_03085"/>
<organism evidence="9 10">
    <name type="scientific">Oceanobacillus sojae</name>
    <dbReference type="NCBI Taxonomy" id="582851"/>
    <lineage>
        <taxon>Bacteria</taxon>
        <taxon>Bacillati</taxon>
        <taxon>Bacillota</taxon>
        <taxon>Bacilli</taxon>
        <taxon>Bacillales</taxon>
        <taxon>Bacillaceae</taxon>
        <taxon>Oceanobacillus</taxon>
    </lineage>
</organism>
<dbReference type="CDD" id="cd13526">
    <property type="entry name" value="PBP2_lipoprotein_MetQ_like"/>
    <property type="match status" value="1"/>
</dbReference>
<keyword evidence="4" id="KW-0564">Palmitate</keyword>
<dbReference type="RefSeq" id="WP_186813725.1">
    <property type="nucleotide sequence ID" value="NZ_BJYM01000023.1"/>
</dbReference>
<gene>
    <name evidence="9" type="ORF">OSO01_42140</name>
</gene>
<dbReference type="EMBL" id="BJYM01000023">
    <property type="protein sequence ID" value="GEN89475.1"/>
    <property type="molecule type" value="Genomic_DNA"/>
</dbReference>
<dbReference type="PROSITE" id="PS51257">
    <property type="entry name" value="PROKAR_LIPOPROTEIN"/>
    <property type="match status" value="1"/>
</dbReference>
<evidence type="ECO:0000256" key="7">
    <source>
        <dbReference type="PIRSR" id="PIRSR002854-1"/>
    </source>
</evidence>
<name>A0A511ZPU3_9BACI</name>
<keyword evidence="5 6" id="KW-0449">Lipoprotein</keyword>
<dbReference type="Proteomes" id="UP000321558">
    <property type="component" value="Unassembled WGS sequence"/>
</dbReference>
<evidence type="ECO:0000256" key="3">
    <source>
        <dbReference type="ARBA" id="ARBA00023136"/>
    </source>
</evidence>
<dbReference type="PANTHER" id="PTHR30429:SF1">
    <property type="entry name" value="D-METHIONINE-BINDING LIPOPROTEIN METQ-RELATED"/>
    <property type="match status" value="1"/>
</dbReference>
<evidence type="ECO:0000256" key="1">
    <source>
        <dbReference type="ARBA" id="ARBA00004635"/>
    </source>
</evidence>
<comment type="caution">
    <text evidence="9">The sequence shown here is derived from an EMBL/GenBank/DDBJ whole genome shotgun (WGS) entry which is preliminary data.</text>
</comment>
<feature type="chain" id="PRO_5039255205" description="Lipoprotein" evidence="8">
    <location>
        <begin position="19"/>
        <end position="271"/>
    </location>
</feature>
<comment type="similarity">
    <text evidence="6">Belongs to the nlpA lipoprotein family.</text>
</comment>
<reference evidence="9 10" key="1">
    <citation type="submission" date="2019-07" db="EMBL/GenBank/DDBJ databases">
        <title>Whole genome shotgun sequence of Oceanobacillus sojae NBRC 105379.</title>
        <authorList>
            <person name="Hosoyama A."/>
            <person name="Uohara A."/>
            <person name="Ohji S."/>
            <person name="Ichikawa N."/>
        </authorList>
    </citation>
    <scope>NUCLEOTIDE SEQUENCE [LARGE SCALE GENOMIC DNA]</scope>
    <source>
        <strain evidence="9 10">NBRC 105379</strain>
    </source>
</reference>